<dbReference type="RefSeq" id="WP_083364483.1">
    <property type="nucleotide sequence ID" value="NZ_LT629742.1"/>
</dbReference>
<accession>A0A1H1X164</accession>
<keyword evidence="3" id="KW-0472">Membrane</keyword>
<gene>
    <name evidence="6" type="ORF">SAMN04489834_2676</name>
</gene>
<dbReference type="Pfam" id="PF25967">
    <property type="entry name" value="RND-MFP_C"/>
    <property type="match status" value="1"/>
</dbReference>
<keyword evidence="1" id="KW-0813">Transport</keyword>
<dbReference type="OrthoDB" id="4401807at2"/>
<keyword evidence="7" id="KW-1185">Reference proteome</keyword>
<dbReference type="EMBL" id="LT629742">
    <property type="protein sequence ID" value="SDT03074.1"/>
    <property type="molecule type" value="Genomic_DNA"/>
</dbReference>
<keyword evidence="3" id="KW-1133">Transmembrane helix</keyword>
<feature type="domain" description="Multidrug resistance protein MdtA-like barrel-sandwich hybrid" evidence="4">
    <location>
        <begin position="74"/>
        <end position="164"/>
    </location>
</feature>
<dbReference type="SUPFAM" id="SSF111369">
    <property type="entry name" value="HlyD-like secretion proteins"/>
    <property type="match status" value="1"/>
</dbReference>
<feature type="region of interest" description="Disordered" evidence="2">
    <location>
        <begin position="210"/>
        <end position="231"/>
    </location>
</feature>
<evidence type="ECO:0000259" key="5">
    <source>
        <dbReference type="Pfam" id="PF25967"/>
    </source>
</evidence>
<dbReference type="PANTHER" id="PTHR30469">
    <property type="entry name" value="MULTIDRUG RESISTANCE PROTEIN MDTA"/>
    <property type="match status" value="1"/>
</dbReference>
<reference evidence="7" key="1">
    <citation type="submission" date="2016-10" db="EMBL/GenBank/DDBJ databases">
        <authorList>
            <person name="Varghese N."/>
            <person name="Submissions S."/>
        </authorList>
    </citation>
    <scope>NUCLEOTIDE SEQUENCE [LARGE SCALE GENOMIC DNA]</scope>
    <source>
        <strain evidence="7">DSM 21772</strain>
    </source>
</reference>
<proteinExistence type="predicted"/>
<dbReference type="Gene3D" id="2.40.50.100">
    <property type="match status" value="1"/>
</dbReference>
<dbReference type="PANTHER" id="PTHR30469:SF33">
    <property type="entry name" value="SLR1207 PROTEIN"/>
    <property type="match status" value="1"/>
</dbReference>
<dbReference type="InterPro" id="IPR058625">
    <property type="entry name" value="MdtA-like_BSH"/>
</dbReference>
<dbReference type="AlphaFoldDB" id="A0A1H1X164"/>
<dbReference type="Proteomes" id="UP000181956">
    <property type="component" value="Chromosome I"/>
</dbReference>
<dbReference type="Pfam" id="PF25917">
    <property type="entry name" value="BSH_RND"/>
    <property type="match status" value="1"/>
</dbReference>
<organism evidence="6 7">
    <name type="scientific">Microterricola viridarii</name>
    <dbReference type="NCBI Taxonomy" id="412690"/>
    <lineage>
        <taxon>Bacteria</taxon>
        <taxon>Bacillati</taxon>
        <taxon>Actinomycetota</taxon>
        <taxon>Actinomycetes</taxon>
        <taxon>Micrococcales</taxon>
        <taxon>Microbacteriaceae</taxon>
        <taxon>Microterricola</taxon>
    </lineage>
</organism>
<feature type="compositionally biased region" description="Gly residues" evidence="2">
    <location>
        <begin position="221"/>
        <end position="231"/>
    </location>
</feature>
<dbReference type="GO" id="GO:0015562">
    <property type="term" value="F:efflux transmembrane transporter activity"/>
    <property type="evidence" value="ECO:0007669"/>
    <property type="project" value="TreeGrafter"/>
</dbReference>
<sequence length="347" mass="34554">MGVVRKWIFPIIRIVLLAAVAAALVKVAFFPDNADTSNPAQPSGQITQPEVAVAVGSITNEVTLKGNVAADPAVAVKATGAGTVDEVFVGAGQWVDAGTKLYDIKVVTVPEPVEGVGPDGLPTITQGKPVTSFAKVYAPISGTLTALSVLAGQQVAVGDTTGQVAPPSFSVTGALSPEQQYRLVSQPTEAMIAITGGPAPFQCTGLTVSTPLQGESATPGEGSGAGAAGGSGTTVRCAIPAEVTVFAGLAADITIAAGSAENVLTVPTTAVKGAAENGVVWAVLPDGSHEERPVVLGLNNGTLVEITSGVAEGDMVLEFVPGAPAQTDDGCMPMPGGGMQCMEAVEG</sequence>
<dbReference type="STRING" id="412690.SAMN04489834_2676"/>
<evidence type="ECO:0000259" key="4">
    <source>
        <dbReference type="Pfam" id="PF25917"/>
    </source>
</evidence>
<protein>
    <recommendedName>
        <fullName evidence="8">Multidrug efflux pump subunit AcrA (Membrane-fusion protein)</fullName>
    </recommendedName>
</protein>
<feature type="transmembrane region" description="Helical" evidence="3">
    <location>
        <begin position="7"/>
        <end position="29"/>
    </location>
</feature>
<keyword evidence="3" id="KW-0812">Transmembrane</keyword>
<name>A0A1H1X164_9MICO</name>
<evidence type="ECO:0000256" key="3">
    <source>
        <dbReference type="SAM" id="Phobius"/>
    </source>
</evidence>
<dbReference type="GO" id="GO:1990281">
    <property type="term" value="C:efflux pump complex"/>
    <property type="evidence" value="ECO:0007669"/>
    <property type="project" value="TreeGrafter"/>
</dbReference>
<dbReference type="Gene3D" id="2.40.420.20">
    <property type="match status" value="1"/>
</dbReference>
<evidence type="ECO:0000313" key="7">
    <source>
        <dbReference type="Proteomes" id="UP000181956"/>
    </source>
</evidence>
<evidence type="ECO:0000256" key="2">
    <source>
        <dbReference type="SAM" id="MobiDB-lite"/>
    </source>
</evidence>
<evidence type="ECO:0008006" key="8">
    <source>
        <dbReference type="Google" id="ProtNLM"/>
    </source>
</evidence>
<evidence type="ECO:0000256" key="1">
    <source>
        <dbReference type="ARBA" id="ARBA00022448"/>
    </source>
</evidence>
<feature type="domain" description="Multidrug resistance protein MdtA-like C-terminal permuted SH3" evidence="5">
    <location>
        <begin position="262"/>
        <end position="316"/>
    </location>
</feature>
<dbReference type="InterPro" id="IPR058627">
    <property type="entry name" value="MdtA-like_C"/>
</dbReference>
<evidence type="ECO:0000313" key="6">
    <source>
        <dbReference type="EMBL" id="SDT03074.1"/>
    </source>
</evidence>